<protein>
    <submittedName>
        <fullName evidence="2">Uncharacterized protein</fullName>
    </submittedName>
</protein>
<dbReference type="EMBL" id="ML737570">
    <property type="protein sequence ID" value="KAE8369881.1"/>
    <property type="molecule type" value="Genomic_DNA"/>
</dbReference>
<keyword evidence="3" id="KW-1185">Reference proteome</keyword>
<keyword evidence="1" id="KW-1133">Transmembrane helix</keyword>
<organism evidence="2 3">
    <name type="scientific">Aspergillus caelatus</name>
    <dbReference type="NCBI Taxonomy" id="61420"/>
    <lineage>
        <taxon>Eukaryota</taxon>
        <taxon>Fungi</taxon>
        <taxon>Dikarya</taxon>
        <taxon>Ascomycota</taxon>
        <taxon>Pezizomycotina</taxon>
        <taxon>Eurotiomycetes</taxon>
        <taxon>Eurotiomycetidae</taxon>
        <taxon>Eurotiales</taxon>
        <taxon>Aspergillaceae</taxon>
        <taxon>Aspergillus</taxon>
        <taxon>Aspergillus subgen. Circumdati</taxon>
    </lineage>
</organism>
<dbReference type="RefSeq" id="XP_031932962.1">
    <property type="nucleotide sequence ID" value="XM_032064492.1"/>
</dbReference>
<name>A0A5N7AJ14_9EURO</name>
<dbReference type="Proteomes" id="UP000326268">
    <property type="component" value="Unassembled WGS sequence"/>
</dbReference>
<evidence type="ECO:0000256" key="1">
    <source>
        <dbReference type="SAM" id="Phobius"/>
    </source>
</evidence>
<feature type="transmembrane region" description="Helical" evidence="1">
    <location>
        <begin position="60"/>
        <end position="81"/>
    </location>
</feature>
<sequence length="120" mass="13286">MRSGQRYSSQKRLENLNVKPLTDVGGHITPIVVSSTGSGIRHVMPSPVQQPNSSTAQVHFFHFAWVILAVYGCMYGSPTALQRVGLPGRLVANQNFKDITSHWWPAADDRNNNEKKNAIS</sequence>
<proteinExistence type="predicted"/>
<evidence type="ECO:0000313" key="2">
    <source>
        <dbReference type="EMBL" id="KAE8369881.1"/>
    </source>
</evidence>
<keyword evidence="1" id="KW-0812">Transmembrane</keyword>
<dbReference type="AlphaFoldDB" id="A0A5N7AJ14"/>
<gene>
    <name evidence="2" type="ORF">BDV27DRAFT_109639</name>
</gene>
<keyword evidence="1" id="KW-0472">Membrane</keyword>
<evidence type="ECO:0000313" key="3">
    <source>
        <dbReference type="Proteomes" id="UP000326268"/>
    </source>
</evidence>
<dbReference type="GeneID" id="43648938"/>
<accession>A0A5N7AJ14</accession>
<reference evidence="2 3" key="1">
    <citation type="submission" date="2019-04" db="EMBL/GenBank/DDBJ databases">
        <title>Friends and foes A comparative genomics studyof 23 Aspergillus species from section Flavi.</title>
        <authorList>
            <consortium name="DOE Joint Genome Institute"/>
            <person name="Kjaerbolling I."/>
            <person name="Vesth T."/>
            <person name="Frisvad J.C."/>
            <person name="Nybo J.L."/>
            <person name="Theobald S."/>
            <person name="Kildgaard S."/>
            <person name="Isbrandt T."/>
            <person name="Kuo A."/>
            <person name="Sato A."/>
            <person name="Lyhne E.K."/>
            <person name="Kogle M.E."/>
            <person name="Wiebenga A."/>
            <person name="Kun R.S."/>
            <person name="Lubbers R.J."/>
            <person name="Makela M.R."/>
            <person name="Barry K."/>
            <person name="Chovatia M."/>
            <person name="Clum A."/>
            <person name="Daum C."/>
            <person name="Haridas S."/>
            <person name="He G."/>
            <person name="LaButti K."/>
            <person name="Lipzen A."/>
            <person name="Mondo S."/>
            <person name="Riley R."/>
            <person name="Salamov A."/>
            <person name="Simmons B.A."/>
            <person name="Magnuson J.K."/>
            <person name="Henrissat B."/>
            <person name="Mortensen U.H."/>
            <person name="Larsen T.O."/>
            <person name="Devries R.P."/>
            <person name="Grigoriev I.V."/>
            <person name="Machida M."/>
            <person name="Baker S.E."/>
            <person name="Andersen M.R."/>
        </authorList>
    </citation>
    <scope>NUCLEOTIDE SEQUENCE [LARGE SCALE GENOMIC DNA]</scope>
    <source>
        <strain evidence="2 3">CBS 763.97</strain>
    </source>
</reference>